<evidence type="ECO:0000313" key="10">
    <source>
        <dbReference type="Proteomes" id="UP000728032"/>
    </source>
</evidence>
<dbReference type="InterPro" id="IPR018122">
    <property type="entry name" value="TF_fork_head_CS_1"/>
</dbReference>
<evidence type="ECO:0000256" key="2">
    <source>
        <dbReference type="ARBA" id="ARBA00023015"/>
    </source>
</evidence>
<dbReference type="EMBL" id="CAJPVJ010003466">
    <property type="protein sequence ID" value="CAG2167600.1"/>
    <property type="molecule type" value="Genomic_DNA"/>
</dbReference>
<feature type="compositionally biased region" description="Polar residues" evidence="7">
    <location>
        <begin position="247"/>
        <end position="257"/>
    </location>
</feature>
<dbReference type="GO" id="GO:0009653">
    <property type="term" value="P:anatomical structure morphogenesis"/>
    <property type="evidence" value="ECO:0007669"/>
    <property type="project" value="TreeGrafter"/>
</dbReference>
<dbReference type="InterPro" id="IPR036390">
    <property type="entry name" value="WH_DNA-bd_sf"/>
</dbReference>
<keyword evidence="3 6" id="KW-0238">DNA-binding</keyword>
<dbReference type="PANTHER" id="PTHR11829:SF388">
    <property type="entry name" value="FORK HEAD DOMAIN-CONTAINING PROTEIN L1-RELATED"/>
    <property type="match status" value="1"/>
</dbReference>
<dbReference type="OrthoDB" id="5954824at2759"/>
<keyword evidence="10" id="KW-1185">Reference proteome</keyword>
<feature type="region of interest" description="Disordered" evidence="7">
    <location>
        <begin position="247"/>
        <end position="310"/>
    </location>
</feature>
<dbReference type="CDD" id="cd20027">
    <property type="entry name" value="FH_FOXL1"/>
    <property type="match status" value="1"/>
</dbReference>
<proteinExistence type="predicted"/>
<accession>A0A7R9QKT8</accession>
<dbReference type="InterPro" id="IPR030456">
    <property type="entry name" value="TF_fork_head_CS_2"/>
</dbReference>
<dbReference type="GO" id="GO:0000978">
    <property type="term" value="F:RNA polymerase II cis-regulatory region sequence-specific DNA binding"/>
    <property type="evidence" value="ECO:0007669"/>
    <property type="project" value="TreeGrafter"/>
</dbReference>
<feature type="compositionally biased region" description="Low complexity" evidence="7">
    <location>
        <begin position="268"/>
        <end position="289"/>
    </location>
</feature>
<dbReference type="InterPro" id="IPR001766">
    <property type="entry name" value="Fork_head_dom"/>
</dbReference>
<dbReference type="PROSITE" id="PS00658">
    <property type="entry name" value="FORK_HEAD_2"/>
    <property type="match status" value="1"/>
</dbReference>
<evidence type="ECO:0000256" key="3">
    <source>
        <dbReference type="ARBA" id="ARBA00023125"/>
    </source>
</evidence>
<evidence type="ECO:0000256" key="4">
    <source>
        <dbReference type="ARBA" id="ARBA00023163"/>
    </source>
</evidence>
<dbReference type="GO" id="GO:0030154">
    <property type="term" value="P:cell differentiation"/>
    <property type="evidence" value="ECO:0007669"/>
    <property type="project" value="TreeGrafter"/>
</dbReference>
<evidence type="ECO:0000256" key="7">
    <source>
        <dbReference type="SAM" id="MobiDB-lite"/>
    </source>
</evidence>
<dbReference type="AlphaFoldDB" id="A0A7R9QKT8"/>
<dbReference type="Proteomes" id="UP000728032">
    <property type="component" value="Unassembled WGS sequence"/>
</dbReference>
<dbReference type="Pfam" id="PF00250">
    <property type="entry name" value="Forkhead"/>
    <property type="match status" value="1"/>
</dbReference>
<feature type="DNA-binding region" description="Fork-head" evidence="6">
    <location>
        <begin position="95"/>
        <end position="189"/>
    </location>
</feature>
<dbReference type="InterPro" id="IPR050211">
    <property type="entry name" value="FOX_domain-containing"/>
</dbReference>
<dbReference type="InterPro" id="IPR047514">
    <property type="entry name" value="FH_FOXL1"/>
</dbReference>
<dbReference type="SMART" id="SM00339">
    <property type="entry name" value="FH"/>
    <property type="match status" value="1"/>
</dbReference>
<dbReference type="Gene3D" id="1.10.10.10">
    <property type="entry name" value="Winged helix-like DNA-binding domain superfamily/Winged helix DNA-binding domain"/>
    <property type="match status" value="1"/>
</dbReference>
<keyword evidence="2" id="KW-0805">Transcription regulation</keyword>
<feature type="domain" description="Fork-head" evidence="8">
    <location>
        <begin position="95"/>
        <end position="189"/>
    </location>
</feature>
<dbReference type="InterPro" id="IPR036388">
    <property type="entry name" value="WH-like_DNA-bd_sf"/>
</dbReference>
<dbReference type="FunFam" id="1.10.10.10:FF:000016">
    <property type="entry name" value="Forkhead box protein I1"/>
    <property type="match status" value="1"/>
</dbReference>
<dbReference type="PROSITE" id="PS00657">
    <property type="entry name" value="FORK_HEAD_1"/>
    <property type="match status" value="1"/>
</dbReference>
<evidence type="ECO:0000256" key="5">
    <source>
        <dbReference type="ARBA" id="ARBA00023242"/>
    </source>
</evidence>
<sequence length="639" mass="67814">MHPFNGSDQSYYPYGYSAATANVSHHLSSNNLYTSSPGAGSTPPVPGGHSPGISRYTMLKGIGYSPYGPPVQYQSGLAGGVPGSSLLSAGKEMVKPPYSYIALITMAINGSPDKKVTLNGIYQFIMDKFPFYRENKQGWQNSIRHNLSLNECFIKVARDDKKPGKGSYWTLDPDSVNMFDNGSYLRRRRRFKKKDAIKDKDVTDPCAQSVGAAKDRRANANSCANASNNNNTIGAAVKELQGLSNAGSRRLTDSQLKGTADDGSAAKGNANSSPNHNNGSNNGNSATGPHRTGRSISRYSPIRQSSPNSYISRPAIGTVISMANSSGNGGTVAHNQQHIPVPTSIQSRVLLNQIINNCNNSSDSVVNIGAGMSGQAFKKELIDKCELSSCMQNSIHYPFPDVKANCARDILQYQPHHQHPGMSALVGQDDVITASDSMDNPINSFSVDGLMAGRVGNGNLIRGQCLYSTCSPPMGTSSPHDTYSPPLDAHHYTSDRLSDPQAMGIVIEDISATALSTGSGHLTVQATATASLSAGPYDRNGWYSTAATDSPECDTSDGGPTDRQLYASACMRDMYDRAHQQSDSNGAAVATSAGLSPQMNTVSNCLYVNSSADSFPTSSPTASVTVGTGSAYYPNCRSP</sequence>
<comment type="subcellular location">
    <subcellularLocation>
        <location evidence="1 6">Nucleus</location>
    </subcellularLocation>
</comment>
<organism evidence="9">
    <name type="scientific">Oppiella nova</name>
    <dbReference type="NCBI Taxonomy" id="334625"/>
    <lineage>
        <taxon>Eukaryota</taxon>
        <taxon>Metazoa</taxon>
        <taxon>Ecdysozoa</taxon>
        <taxon>Arthropoda</taxon>
        <taxon>Chelicerata</taxon>
        <taxon>Arachnida</taxon>
        <taxon>Acari</taxon>
        <taxon>Acariformes</taxon>
        <taxon>Sarcoptiformes</taxon>
        <taxon>Oribatida</taxon>
        <taxon>Brachypylina</taxon>
        <taxon>Oppioidea</taxon>
        <taxon>Oppiidae</taxon>
        <taxon>Oppiella</taxon>
    </lineage>
</organism>
<dbReference type="GO" id="GO:0000981">
    <property type="term" value="F:DNA-binding transcription factor activity, RNA polymerase II-specific"/>
    <property type="evidence" value="ECO:0007669"/>
    <property type="project" value="TreeGrafter"/>
</dbReference>
<evidence type="ECO:0000256" key="6">
    <source>
        <dbReference type="PROSITE-ProRule" id="PRU00089"/>
    </source>
</evidence>
<dbReference type="EMBL" id="OC918291">
    <property type="protein sequence ID" value="CAD7649098.1"/>
    <property type="molecule type" value="Genomic_DNA"/>
</dbReference>
<dbReference type="PANTHER" id="PTHR11829">
    <property type="entry name" value="FORKHEAD BOX PROTEIN"/>
    <property type="match status" value="1"/>
</dbReference>
<evidence type="ECO:0000256" key="1">
    <source>
        <dbReference type="ARBA" id="ARBA00004123"/>
    </source>
</evidence>
<gene>
    <name evidence="9" type="ORF">ONB1V03_LOCUS7097</name>
</gene>
<evidence type="ECO:0000259" key="8">
    <source>
        <dbReference type="PROSITE" id="PS50039"/>
    </source>
</evidence>
<dbReference type="SUPFAM" id="SSF46785">
    <property type="entry name" value="Winged helix' DNA-binding domain"/>
    <property type="match status" value="1"/>
</dbReference>
<reference evidence="9" key="1">
    <citation type="submission" date="2020-11" db="EMBL/GenBank/DDBJ databases">
        <authorList>
            <person name="Tran Van P."/>
        </authorList>
    </citation>
    <scope>NUCLEOTIDE SEQUENCE</scope>
</reference>
<dbReference type="PRINTS" id="PR00053">
    <property type="entry name" value="FORKHEAD"/>
</dbReference>
<dbReference type="PROSITE" id="PS50039">
    <property type="entry name" value="FORK_HEAD_3"/>
    <property type="match status" value="1"/>
</dbReference>
<keyword evidence="5 6" id="KW-0539">Nucleus</keyword>
<protein>
    <recommendedName>
        <fullName evidence="8">Fork-head domain-containing protein</fullName>
    </recommendedName>
</protein>
<evidence type="ECO:0000313" key="9">
    <source>
        <dbReference type="EMBL" id="CAD7649098.1"/>
    </source>
</evidence>
<dbReference type="GO" id="GO:0005634">
    <property type="term" value="C:nucleus"/>
    <property type="evidence" value="ECO:0007669"/>
    <property type="project" value="UniProtKB-SubCell"/>
</dbReference>
<keyword evidence="4" id="KW-0804">Transcription</keyword>
<feature type="compositionally biased region" description="Polar residues" evidence="7">
    <location>
        <begin position="294"/>
        <end position="310"/>
    </location>
</feature>
<name>A0A7R9QKT8_9ACAR</name>